<proteinExistence type="predicted"/>
<dbReference type="Pfam" id="PF01839">
    <property type="entry name" value="FG-GAP"/>
    <property type="match status" value="4"/>
</dbReference>
<dbReference type="Gene3D" id="2.130.10.130">
    <property type="entry name" value="Integrin alpha, N-terminal"/>
    <property type="match status" value="3"/>
</dbReference>
<dbReference type="PANTHER" id="PTHR23221">
    <property type="entry name" value="GLYCOSYLPHOSPHATIDYLINOSITOL PHOSPHOLIPASE D"/>
    <property type="match status" value="1"/>
</dbReference>
<dbReference type="AlphaFoldDB" id="A0A1H9C2H1"/>
<dbReference type="PANTHER" id="PTHR23221:SF7">
    <property type="entry name" value="PHOSPHATIDYLINOSITOL-GLYCAN-SPECIFIC PHOSPHOLIPASE D"/>
    <property type="match status" value="1"/>
</dbReference>
<evidence type="ECO:0000256" key="4">
    <source>
        <dbReference type="ARBA" id="ARBA00023180"/>
    </source>
</evidence>
<keyword evidence="3" id="KW-0378">Hydrolase</keyword>
<feature type="region of interest" description="Disordered" evidence="5">
    <location>
        <begin position="84"/>
        <end position="107"/>
    </location>
</feature>
<dbReference type="SUPFAM" id="SSF69318">
    <property type="entry name" value="Integrin alpha N-terminal domain"/>
    <property type="match status" value="1"/>
</dbReference>
<evidence type="ECO:0000256" key="5">
    <source>
        <dbReference type="SAM" id="MobiDB-lite"/>
    </source>
</evidence>
<dbReference type="InterPro" id="IPR028994">
    <property type="entry name" value="Integrin_alpha_N"/>
</dbReference>
<keyword evidence="1 6" id="KW-0732">Signal</keyword>
<name>A0A1H9C2H1_9ACTN</name>
<evidence type="ECO:0000256" key="2">
    <source>
        <dbReference type="ARBA" id="ARBA00022737"/>
    </source>
</evidence>
<dbReference type="GO" id="GO:0016787">
    <property type="term" value="F:hydrolase activity"/>
    <property type="evidence" value="ECO:0007669"/>
    <property type="project" value="UniProtKB-KW"/>
</dbReference>
<dbReference type="RefSeq" id="WP_093656866.1">
    <property type="nucleotide sequence ID" value="NZ_FOET01000003.1"/>
</dbReference>
<evidence type="ECO:0000256" key="1">
    <source>
        <dbReference type="ARBA" id="ARBA00022729"/>
    </source>
</evidence>
<evidence type="ECO:0000256" key="3">
    <source>
        <dbReference type="ARBA" id="ARBA00022801"/>
    </source>
</evidence>
<keyword evidence="2" id="KW-0677">Repeat</keyword>
<organism evidence="7 8">
    <name type="scientific">Streptomyces radiopugnans</name>
    <dbReference type="NCBI Taxonomy" id="403935"/>
    <lineage>
        <taxon>Bacteria</taxon>
        <taxon>Bacillati</taxon>
        <taxon>Actinomycetota</taxon>
        <taxon>Actinomycetes</taxon>
        <taxon>Kitasatosporales</taxon>
        <taxon>Streptomycetaceae</taxon>
        <taxon>Streptomyces</taxon>
    </lineage>
</organism>
<accession>A0A1H9C2H1</accession>
<evidence type="ECO:0000313" key="7">
    <source>
        <dbReference type="EMBL" id="SEP95342.1"/>
    </source>
</evidence>
<dbReference type="InterPro" id="IPR013517">
    <property type="entry name" value="FG-GAP"/>
</dbReference>
<keyword evidence="4" id="KW-0325">Glycoprotein</keyword>
<feature type="signal peptide" evidence="6">
    <location>
        <begin position="1"/>
        <end position="23"/>
    </location>
</feature>
<dbReference type="SMART" id="SM00191">
    <property type="entry name" value="Int_alpha"/>
    <property type="match status" value="6"/>
</dbReference>
<dbReference type="PROSITE" id="PS51470">
    <property type="entry name" value="FG_GAP"/>
    <property type="match status" value="4"/>
</dbReference>
<protein>
    <submittedName>
        <fullName evidence="7">FG-GAP repeat-containing protein</fullName>
    </submittedName>
</protein>
<reference evidence="7 8" key="1">
    <citation type="submission" date="2016-10" db="EMBL/GenBank/DDBJ databases">
        <authorList>
            <person name="de Groot N.N."/>
        </authorList>
    </citation>
    <scope>NUCLEOTIDE SEQUENCE [LARGE SCALE GENOMIC DNA]</scope>
    <source>
        <strain evidence="7 8">CGMCC 4.3519</strain>
    </source>
</reference>
<evidence type="ECO:0000313" key="8">
    <source>
        <dbReference type="Proteomes" id="UP000199055"/>
    </source>
</evidence>
<feature type="region of interest" description="Disordered" evidence="5">
    <location>
        <begin position="321"/>
        <end position="347"/>
    </location>
</feature>
<sequence>MHNRFRVALAAATVAALTGGLMAATAGSAAAEGDRPTADFNGDGFRDLAVSAPFATVNGQARAGQVVVLYGSAAGITTSSKRTLISQDSPGVPGASETGDGFGHDTTAADFNNDGFTDLAVGTPREKVGDDVNGGTVQIIWGSASGLYGGTTVPDPSPGSHDRFGYVLDAADYDGDDLADLAVGTSSSYVRVFRGGFGKGKGEYGGAYGVRPAILSGADTGPMNLHSGDVNGDDIADLVVDGYERDAADGGDYHWNANYYVPGSASGLTASGQQKLPAGLITDIGDVNSDGFGDIVIGMDFDADSGVPGSRTGGLVNVLHGSPSGPSGARQSFTQDSPGVPGGSERYDGFGAELDLGDVNGDGHLDLAVGTPGESLGEAKYTGAVVVLYGAADGSGLTGAGSQLIHQDSPGVPGGNETEDQFGSDVHLADMNDDGLADLTVGALGENNGNGAVTALRSDGTQIAGGGYFLSVSRVGVSSAGTPLFGINFAG</sequence>
<dbReference type="STRING" id="403935.SAMN05216481_1035"/>
<gene>
    <name evidence="7" type="ORF">SAMN05216481_1035</name>
</gene>
<feature type="chain" id="PRO_5039023717" evidence="6">
    <location>
        <begin position="24"/>
        <end position="491"/>
    </location>
</feature>
<dbReference type="EMBL" id="FOET01000003">
    <property type="protein sequence ID" value="SEP95342.1"/>
    <property type="molecule type" value="Genomic_DNA"/>
</dbReference>
<evidence type="ECO:0000256" key="6">
    <source>
        <dbReference type="SAM" id="SignalP"/>
    </source>
</evidence>
<dbReference type="Pfam" id="PF13517">
    <property type="entry name" value="FG-GAP_3"/>
    <property type="match status" value="1"/>
</dbReference>
<dbReference type="Proteomes" id="UP000199055">
    <property type="component" value="Unassembled WGS sequence"/>
</dbReference>
<keyword evidence="8" id="KW-1185">Reference proteome</keyword>
<dbReference type="InterPro" id="IPR013519">
    <property type="entry name" value="Int_alpha_beta-p"/>
</dbReference>